<dbReference type="EMBL" id="JACHIM010000018">
    <property type="protein sequence ID" value="MBB5074488.1"/>
    <property type="molecule type" value="Genomic_DNA"/>
</dbReference>
<dbReference type="RefSeq" id="WP_246348564.1">
    <property type="nucleotide sequence ID" value="NZ_JACHIM010000018.1"/>
</dbReference>
<proteinExistence type="predicted"/>
<reference evidence="2 3" key="1">
    <citation type="submission" date="2020-08" db="EMBL/GenBank/DDBJ databases">
        <title>Genomic Encyclopedia of Type Strains, Phase IV (KMG-IV): sequencing the most valuable type-strain genomes for metagenomic binning, comparative biology and taxonomic classification.</title>
        <authorList>
            <person name="Goeker M."/>
        </authorList>
    </citation>
    <scope>NUCLEOTIDE SEQUENCE [LARGE SCALE GENOMIC DNA]</scope>
    <source>
        <strain evidence="2 3">DSM 28538</strain>
    </source>
</reference>
<keyword evidence="1" id="KW-0472">Membrane</keyword>
<keyword evidence="1" id="KW-1133">Transmembrane helix</keyword>
<evidence type="ECO:0000256" key="1">
    <source>
        <dbReference type="SAM" id="Phobius"/>
    </source>
</evidence>
<keyword evidence="3" id="KW-1185">Reference proteome</keyword>
<accession>A0A840NVP1</accession>
<sequence length="232" mass="26519">MLSEIINNIIAAFVGSVVSFLLAAVIKPLNKRARKEIDEELELFKRQTASLTELVNILWEEKTERDLGEKLNVSIVKIAPGIRNDQPDLPIIQIFLHIKNPTQTAIQIHSISLSEEKPFNFFLVKCRKENNNDEEKIITINIEQEKCINFTLYAIEPQKNPWVGLALMDNDELDLCLYIRSLKPHTLNTPDLVMHHSSPNLPNKIIEVHIPIPSLAPAKLYQNNQHINEVIP</sequence>
<name>A0A840NVP1_9HYPH</name>
<dbReference type="Proteomes" id="UP000561417">
    <property type="component" value="Unassembled WGS sequence"/>
</dbReference>
<organism evidence="2 3">
    <name type="scientific">Bartonella callosciuri</name>
    <dbReference type="NCBI Taxonomy" id="686223"/>
    <lineage>
        <taxon>Bacteria</taxon>
        <taxon>Pseudomonadati</taxon>
        <taxon>Pseudomonadota</taxon>
        <taxon>Alphaproteobacteria</taxon>
        <taxon>Hyphomicrobiales</taxon>
        <taxon>Bartonellaceae</taxon>
        <taxon>Bartonella</taxon>
    </lineage>
</organism>
<protein>
    <submittedName>
        <fullName evidence="2">Uncharacterized protein</fullName>
    </submittedName>
</protein>
<comment type="caution">
    <text evidence="2">The sequence shown here is derived from an EMBL/GenBank/DDBJ whole genome shotgun (WGS) entry which is preliminary data.</text>
</comment>
<dbReference type="AlphaFoldDB" id="A0A840NVP1"/>
<feature type="transmembrane region" description="Helical" evidence="1">
    <location>
        <begin position="6"/>
        <end position="26"/>
    </location>
</feature>
<gene>
    <name evidence="2" type="ORF">HNQ69_001640</name>
</gene>
<evidence type="ECO:0000313" key="2">
    <source>
        <dbReference type="EMBL" id="MBB5074488.1"/>
    </source>
</evidence>
<keyword evidence="1" id="KW-0812">Transmembrane</keyword>
<evidence type="ECO:0000313" key="3">
    <source>
        <dbReference type="Proteomes" id="UP000561417"/>
    </source>
</evidence>